<evidence type="ECO:0000313" key="2">
    <source>
        <dbReference type="Proteomes" id="UP000032439"/>
    </source>
</evidence>
<accession>A0A0D7ED21</accession>
<sequence>MVMVRICLGMVAAMLTGHFLVVHAFMVHRAVIHLLIGWALASHLRRLLLTGSFGRVNGVPSMIAVIFFGQRHWDIQGSQKAQHCGTAEKGVSYRGIAH</sequence>
<proteinExistence type="predicted"/>
<dbReference type="AlphaFoldDB" id="A0A0D7ED21"/>
<organism evidence="1 2">
    <name type="scientific">Stutzerimonas stutzeri</name>
    <name type="common">Pseudomonas stutzeri</name>
    <dbReference type="NCBI Taxonomy" id="316"/>
    <lineage>
        <taxon>Bacteria</taxon>
        <taxon>Pseudomonadati</taxon>
        <taxon>Pseudomonadota</taxon>
        <taxon>Gammaproteobacteria</taxon>
        <taxon>Pseudomonadales</taxon>
        <taxon>Pseudomonadaceae</taxon>
        <taxon>Stutzerimonas</taxon>
    </lineage>
</organism>
<dbReference type="EMBL" id="JXXD01000009">
    <property type="protein sequence ID" value="KIZ38536.1"/>
    <property type="molecule type" value="Genomic_DNA"/>
</dbReference>
<gene>
    <name evidence="1" type="ORF">LO50_01010</name>
</gene>
<evidence type="ECO:0000313" key="1">
    <source>
        <dbReference type="EMBL" id="KIZ38536.1"/>
    </source>
</evidence>
<dbReference type="Proteomes" id="UP000032439">
    <property type="component" value="Unassembled WGS sequence"/>
</dbReference>
<protein>
    <submittedName>
        <fullName evidence="1">Uncharacterized protein</fullName>
    </submittedName>
</protein>
<name>A0A0D7ED21_STUST</name>
<comment type="caution">
    <text evidence="1">The sequence shown here is derived from an EMBL/GenBank/DDBJ whole genome shotgun (WGS) entry which is preliminary data.</text>
</comment>
<reference evidence="1 2" key="1">
    <citation type="submission" date="2014-11" db="EMBL/GenBank/DDBJ databases">
        <title>Genomics and ecophysiology of heterotrophic nitrogen fixing bacteria isolated from estuarine surface water.</title>
        <authorList>
            <person name="Bentzon-Tilia M."/>
            <person name="Severin I."/>
            <person name="Hansen L.H."/>
            <person name="Riemann L."/>
        </authorList>
    </citation>
    <scope>NUCLEOTIDE SEQUENCE [LARGE SCALE GENOMIC DNA]</scope>
    <source>
        <strain evidence="1 2">BAL361</strain>
    </source>
</reference>